<organism evidence="10 11">
    <name type="scientific">Gregarina niphandrodes</name>
    <name type="common">Septate eugregarine</name>
    <dbReference type="NCBI Taxonomy" id="110365"/>
    <lineage>
        <taxon>Eukaryota</taxon>
        <taxon>Sar</taxon>
        <taxon>Alveolata</taxon>
        <taxon>Apicomplexa</taxon>
        <taxon>Conoidasida</taxon>
        <taxon>Gregarinasina</taxon>
        <taxon>Eugregarinorida</taxon>
        <taxon>Gregarinidae</taxon>
        <taxon>Gregarina</taxon>
    </lineage>
</organism>
<dbReference type="InterPro" id="IPR016055">
    <property type="entry name" value="A-D-PHexomutase_a/b/a-I/II/III"/>
</dbReference>
<evidence type="ECO:0000259" key="7">
    <source>
        <dbReference type="Pfam" id="PF02878"/>
    </source>
</evidence>
<dbReference type="GO" id="GO:0005975">
    <property type="term" value="P:carbohydrate metabolic process"/>
    <property type="evidence" value="ECO:0007669"/>
    <property type="project" value="InterPro"/>
</dbReference>
<comment type="caution">
    <text evidence="10">The sequence shown here is derived from an EMBL/GenBank/DDBJ whole genome shotgun (WGS) entry which is preliminary data.</text>
</comment>
<dbReference type="InterPro" id="IPR005845">
    <property type="entry name" value="A-D-PHexomutase_a/b/a-II"/>
</dbReference>
<dbReference type="Pfam" id="PF02879">
    <property type="entry name" value="PGM_PMM_II"/>
    <property type="match status" value="1"/>
</dbReference>
<dbReference type="GO" id="GO:0000287">
    <property type="term" value="F:magnesium ion binding"/>
    <property type="evidence" value="ECO:0007669"/>
    <property type="project" value="InterPro"/>
</dbReference>
<dbReference type="InterPro" id="IPR005844">
    <property type="entry name" value="A-D-PHexomutase_a/b/a-I"/>
</dbReference>
<dbReference type="SUPFAM" id="SSF55957">
    <property type="entry name" value="Phosphoglucomutase, C-terminal domain"/>
    <property type="match status" value="1"/>
</dbReference>
<dbReference type="OrthoDB" id="409777at2759"/>
<keyword evidence="5" id="KW-0460">Magnesium</keyword>
<dbReference type="InterPro" id="IPR005841">
    <property type="entry name" value="Alpha-D-phosphohexomutase_SF"/>
</dbReference>
<reference evidence="10" key="1">
    <citation type="submission" date="2013-12" db="EMBL/GenBank/DDBJ databases">
        <authorList>
            <person name="Omoto C.K."/>
            <person name="Sibley D."/>
            <person name="Venepally P."/>
            <person name="Hadjithomas M."/>
            <person name="Karamycheva S."/>
            <person name="Brunk B."/>
            <person name="Roos D."/>
            <person name="Caler E."/>
            <person name="Lorenzi H."/>
        </authorList>
    </citation>
    <scope>NUCLEOTIDE SEQUENCE</scope>
</reference>
<dbReference type="PANTHER" id="PTHR45745">
    <property type="entry name" value="PHOSPHOMANNOMUTASE 45A"/>
    <property type="match status" value="1"/>
</dbReference>
<accession>A0A023B780</accession>
<dbReference type="eggNOG" id="KOG1220">
    <property type="taxonomic scope" value="Eukaryota"/>
</dbReference>
<dbReference type="InterPro" id="IPR005846">
    <property type="entry name" value="A-D-PHexomutase_a/b/a-III"/>
</dbReference>
<dbReference type="OMA" id="RYKSKEF"/>
<dbReference type="PRINTS" id="PR00509">
    <property type="entry name" value="PGMPMM"/>
</dbReference>
<evidence type="ECO:0000256" key="2">
    <source>
        <dbReference type="ARBA" id="ARBA00010231"/>
    </source>
</evidence>
<dbReference type="EMBL" id="AFNH02000548">
    <property type="protein sequence ID" value="EZG67002.1"/>
    <property type="molecule type" value="Genomic_DNA"/>
</dbReference>
<dbReference type="Pfam" id="PF02880">
    <property type="entry name" value="PGM_PMM_III"/>
    <property type="match status" value="1"/>
</dbReference>
<proteinExistence type="inferred from homology"/>
<dbReference type="Pfam" id="PF02878">
    <property type="entry name" value="PGM_PMM_I"/>
    <property type="match status" value="1"/>
</dbReference>
<dbReference type="InterPro" id="IPR016066">
    <property type="entry name" value="A-D-PHexomutase_CS"/>
</dbReference>
<evidence type="ECO:0000259" key="8">
    <source>
        <dbReference type="Pfam" id="PF02879"/>
    </source>
</evidence>
<name>A0A023B780_GRENI</name>
<dbReference type="GO" id="GO:0008973">
    <property type="term" value="F:phosphopentomutase activity"/>
    <property type="evidence" value="ECO:0007669"/>
    <property type="project" value="TreeGrafter"/>
</dbReference>
<dbReference type="GO" id="GO:0006166">
    <property type="term" value="P:purine ribonucleoside salvage"/>
    <property type="evidence" value="ECO:0007669"/>
    <property type="project" value="TreeGrafter"/>
</dbReference>
<protein>
    <submittedName>
        <fullName evidence="10">Phosphoglucomutase-2</fullName>
        <ecNumber evidence="10">5.4.2.2</ecNumber>
    </submittedName>
</protein>
<dbReference type="CDD" id="cd05799">
    <property type="entry name" value="PGM2"/>
    <property type="match status" value="1"/>
</dbReference>
<evidence type="ECO:0000256" key="1">
    <source>
        <dbReference type="ARBA" id="ARBA00001946"/>
    </source>
</evidence>
<gene>
    <name evidence="10" type="ORF">GNI_073100</name>
</gene>
<dbReference type="EC" id="5.4.2.2" evidence="10"/>
<dbReference type="Proteomes" id="UP000019763">
    <property type="component" value="Unassembled WGS sequence"/>
</dbReference>
<evidence type="ECO:0000256" key="3">
    <source>
        <dbReference type="ARBA" id="ARBA00022553"/>
    </source>
</evidence>
<evidence type="ECO:0000259" key="9">
    <source>
        <dbReference type="Pfam" id="PF02880"/>
    </source>
</evidence>
<feature type="domain" description="Alpha-D-phosphohexomutase alpha/beta/alpha" evidence="7">
    <location>
        <begin position="45"/>
        <end position="186"/>
    </location>
</feature>
<dbReference type="VEuPathDB" id="CryptoDB:GNI_073100"/>
<keyword evidence="6 10" id="KW-0413">Isomerase</keyword>
<dbReference type="SUPFAM" id="SSF53738">
    <property type="entry name" value="Phosphoglucomutase, first 3 domains"/>
    <property type="match status" value="3"/>
</dbReference>
<evidence type="ECO:0000256" key="6">
    <source>
        <dbReference type="ARBA" id="ARBA00023235"/>
    </source>
</evidence>
<keyword evidence="4" id="KW-0479">Metal-binding</keyword>
<dbReference type="Gene3D" id="3.30.310.50">
    <property type="entry name" value="Alpha-D-phosphohexomutase, C-terminal domain"/>
    <property type="match status" value="1"/>
</dbReference>
<evidence type="ECO:0000313" key="10">
    <source>
        <dbReference type="EMBL" id="EZG67002.1"/>
    </source>
</evidence>
<evidence type="ECO:0000313" key="11">
    <source>
        <dbReference type="Proteomes" id="UP000019763"/>
    </source>
</evidence>
<comment type="cofactor">
    <cofactor evidence="1">
        <name>Mg(2+)</name>
        <dbReference type="ChEBI" id="CHEBI:18420"/>
    </cofactor>
</comment>
<comment type="similarity">
    <text evidence="2">Belongs to the phosphohexose mutase family.</text>
</comment>
<dbReference type="PROSITE" id="PS00710">
    <property type="entry name" value="PGM_PMM"/>
    <property type="match status" value="1"/>
</dbReference>
<feature type="domain" description="Alpha-D-phosphohexomutase alpha/beta/alpha" evidence="9">
    <location>
        <begin position="376"/>
        <end position="473"/>
    </location>
</feature>
<dbReference type="InterPro" id="IPR036900">
    <property type="entry name" value="A-D-PHexomutase_C_sf"/>
</dbReference>
<dbReference type="GeneID" id="22912674"/>
<sequence>MEKIGSYTENIDEYLSFERQAEYVVEAQRAREDPVLAATLFKKRIAFGTAGLRGPMRAGISGMNVGTVWRATQGLCEYFMDKFGLEECRSRGAVIGFDGRHNSEYLASVAAAVFLSREIPVFFADEVTATPVTPYVVVKAKAVCGVQVTASHNPKEDNGYKVYADNGAQIIPPMDRDIASLIEQNKAPWPEVEGIVDHHLRRLNPLHPRRSLARMELPQYWAQFKADATAALKMEPGEFAKSSLKVVYTAMHGVGYRFVRDLLVDTLGFPATQFEPVPGQMHPDPEFPTVRFPNPEEAGALDLAKAHARATGADLIIANDPDADRFAAVEVCSDGSFRTFTGDELGVMLGIICYENLTGQTVSLPNGDSASTADLSFVCSAVSSKFFERFAARQKGVVYRETLTGFKWMVNVALAMAREGVRPCFCYEEALGYGLCVEAIPDKCGLTAAAAMTKKASQLKATGQTLSQWLEGLMCAAGGYFATDNSYFRASDPAITKAIVGAFRDKHYGRGADGSHQVAGYKVIRVRDLGVNYDSSTAEHTCVLPAGDDMLTLEFANGARLTLRGSGTEPKLKYYSEMTSQTSIQDAKEQLGRCVRAVLKEILHPYKLEHAIDPQFTD</sequence>
<feature type="domain" description="Alpha-D-phosphohexomutase alpha/beta/alpha" evidence="8">
    <location>
        <begin position="239"/>
        <end position="329"/>
    </location>
</feature>
<dbReference type="RefSeq" id="XP_011130389.1">
    <property type="nucleotide sequence ID" value="XM_011132087.1"/>
</dbReference>
<dbReference type="GO" id="GO:0005634">
    <property type="term" value="C:nucleus"/>
    <property type="evidence" value="ECO:0007669"/>
    <property type="project" value="TreeGrafter"/>
</dbReference>
<dbReference type="AlphaFoldDB" id="A0A023B780"/>
<dbReference type="PANTHER" id="PTHR45745:SF1">
    <property type="entry name" value="PHOSPHOGLUCOMUTASE 2B-RELATED"/>
    <property type="match status" value="1"/>
</dbReference>
<keyword evidence="11" id="KW-1185">Reference proteome</keyword>
<evidence type="ECO:0000256" key="5">
    <source>
        <dbReference type="ARBA" id="ARBA00022842"/>
    </source>
</evidence>
<keyword evidence="3" id="KW-0597">Phosphoprotein</keyword>
<evidence type="ECO:0000256" key="4">
    <source>
        <dbReference type="ARBA" id="ARBA00022723"/>
    </source>
</evidence>
<dbReference type="Gene3D" id="3.40.120.10">
    <property type="entry name" value="Alpha-D-Glucose-1,6-Bisphosphate, subunit A, domain 3"/>
    <property type="match status" value="3"/>
</dbReference>
<dbReference type="GO" id="GO:0004614">
    <property type="term" value="F:phosphoglucomutase activity"/>
    <property type="evidence" value="ECO:0007669"/>
    <property type="project" value="UniProtKB-EC"/>
</dbReference>